<keyword evidence="4" id="KW-1185">Reference proteome</keyword>
<dbReference type="PANTHER" id="PTHR14097">
    <property type="entry name" value="OXIDOREDUCTASE HTATIP2"/>
    <property type="match status" value="1"/>
</dbReference>
<dbReference type="RefSeq" id="WP_345102626.1">
    <property type="nucleotide sequence ID" value="NZ_BAABCV010000005.1"/>
</dbReference>
<gene>
    <name evidence="3" type="ORF">GCM10022392_15680</name>
</gene>
<evidence type="ECO:0000313" key="4">
    <source>
        <dbReference type="Proteomes" id="UP001500841"/>
    </source>
</evidence>
<dbReference type="Gene3D" id="3.40.50.720">
    <property type="entry name" value="NAD(P)-binding Rossmann-like Domain"/>
    <property type="match status" value="1"/>
</dbReference>
<dbReference type="InterPro" id="IPR036291">
    <property type="entry name" value="NAD(P)-bd_dom_sf"/>
</dbReference>
<dbReference type="Pfam" id="PF01370">
    <property type="entry name" value="Epimerase"/>
    <property type="match status" value="1"/>
</dbReference>
<dbReference type="InterPro" id="IPR001509">
    <property type="entry name" value="Epimerase_deHydtase"/>
</dbReference>
<dbReference type="PANTHER" id="PTHR14097:SF8">
    <property type="entry name" value="NAD(P)-BINDING DOMAIN-CONTAINING PROTEIN"/>
    <property type="match status" value="1"/>
</dbReference>
<sequence>MAIKVIITGATGMVGEGVLLHCLNNPEVEKILIVNRRHYDLQHPKLSELLVPDFIEVSKVSDRLAGYDGCFFCAGVTSLGKKEPEYTHLTYDITLTFAGAVAKANPNLVFTYVSGSHTDSTEKGSTMWARVKGRTENALFRLPYKKAYAFRPGVMKPVEGQKSLNKYFKYFAWLYPVIDLFAPKAVLTLHQVGQAMINCVTKGYNKPILEIADIRAAAGK</sequence>
<name>A0ABP7WPW1_9SPHI</name>
<evidence type="ECO:0000256" key="1">
    <source>
        <dbReference type="ARBA" id="ARBA00004370"/>
    </source>
</evidence>
<comment type="subcellular location">
    <subcellularLocation>
        <location evidence="1">Membrane</location>
    </subcellularLocation>
</comment>
<reference evidence="4" key="1">
    <citation type="journal article" date="2019" name="Int. J. Syst. Evol. Microbiol.">
        <title>The Global Catalogue of Microorganisms (GCM) 10K type strain sequencing project: providing services to taxonomists for standard genome sequencing and annotation.</title>
        <authorList>
            <consortium name="The Broad Institute Genomics Platform"/>
            <consortium name="The Broad Institute Genome Sequencing Center for Infectious Disease"/>
            <person name="Wu L."/>
            <person name="Ma J."/>
        </authorList>
    </citation>
    <scope>NUCLEOTIDE SEQUENCE [LARGE SCALE GENOMIC DNA]</scope>
    <source>
        <strain evidence="4">JCM 17085</strain>
    </source>
</reference>
<evidence type="ECO:0000259" key="2">
    <source>
        <dbReference type="Pfam" id="PF01370"/>
    </source>
</evidence>
<proteinExistence type="predicted"/>
<dbReference type="Proteomes" id="UP001500841">
    <property type="component" value="Unassembled WGS sequence"/>
</dbReference>
<protein>
    <submittedName>
        <fullName evidence="3">Epimerase</fullName>
    </submittedName>
</protein>
<organism evidence="3 4">
    <name type="scientific">Mucilaginibacter panaciglaebae</name>
    <dbReference type="NCBI Taxonomy" id="502331"/>
    <lineage>
        <taxon>Bacteria</taxon>
        <taxon>Pseudomonadati</taxon>
        <taxon>Bacteroidota</taxon>
        <taxon>Sphingobacteriia</taxon>
        <taxon>Sphingobacteriales</taxon>
        <taxon>Sphingobacteriaceae</taxon>
        <taxon>Mucilaginibacter</taxon>
    </lineage>
</organism>
<feature type="domain" description="NAD-dependent epimerase/dehydratase" evidence="2">
    <location>
        <begin position="5"/>
        <end position="116"/>
    </location>
</feature>
<dbReference type="EMBL" id="BAABCV010000005">
    <property type="protein sequence ID" value="GAA4093977.1"/>
    <property type="molecule type" value="Genomic_DNA"/>
</dbReference>
<evidence type="ECO:0000313" key="3">
    <source>
        <dbReference type="EMBL" id="GAA4093977.1"/>
    </source>
</evidence>
<comment type="caution">
    <text evidence="3">The sequence shown here is derived from an EMBL/GenBank/DDBJ whole genome shotgun (WGS) entry which is preliminary data.</text>
</comment>
<dbReference type="SUPFAM" id="SSF51735">
    <property type="entry name" value="NAD(P)-binding Rossmann-fold domains"/>
    <property type="match status" value="1"/>
</dbReference>
<accession>A0ABP7WPW1</accession>